<reference evidence="1 2" key="1">
    <citation type="submission" date="2019-05" db="EMBL/GenBank/DDBJ databases">
        <title>Comparative genomics and metabolomics analyses of clavulanic acid producing Streptomyces species provides insight into specialized metabolism and evolution of beta-lactam biosynthetic gene clusters.</title>
        <authorList>
            <person name="Moore M.A."/>
            <person name="Cruz-Morales P."/>
            <person name="Barona Gomez F."/>
            <person name="Kapil T."/>
        </authorList>
    </citation>
    <scope>NUCLEOTIDE SEQUENCE [LARGE SCALE GENOMIC DNA]</scope>
    <source>
        <strain evidence="1 2">NRRL 5741</strain>
    </source>
</reference>
<dbReference type="SUPFAM" id="SSF48452">
    <property type="entry name" value="TPR-like"/>
    <property type="match status" value="1"/>
</dbReference>
<accession>A0A646KNY1</accession>
<dbReference type="Gene3D" id="1.25.40.10">
    <property type="entry name" value="Tetratricopeptide repeat domain"/>
    <property type="match status" value="1"/>
</dbReference>
<protein>
    <submittedName>
        <fullName evidence="1">Tetratricopeptide repeat protein</fullName>
    </submittedName>
</protein>
<dbReference type="AlphaFoldDB" id="A0A646KNY1"/>
<name>A0A646KNY1_STRJU</name>
<evidence type="ECO:0000313" key="1">
    <source>
        <dbReference type="EMBL" id="MQT03810.1"/>
    </source>
</evidence>
<dbReference type="InterPro" id="IPR011990">
    <property type="entry name" value="TPR-like_helical_dom_sf"/>
</dbReference>
<dbReference type="OrthoDB" id="499349at2"/>
<evidence type="ECO:0000313" key="2">
    <source>
        <dbReference type="Proteomes" id="UP000419138"/>
    </source>
</evidence>
<sequence length="433" mass="46746">MSWFWQQRGDQADARVWASAAGALGPDPFAAPLRPAGPLPGRCTDTPPPWSGERLWEARRGVRLIVLASAGIEDTALDGRREGETQDYLRRIVAAYRPGLPQLRGQPGSVWFFARLMTGGLNGLAETADAMVAACDDPDGDGDGGWELAFALLMRARLRPGAGGDADRALALFDRTGDLWGYAEALSARGEAHEREGRYEEAAADYEGALRGAARVGAHRQLPVFKARLAFLRLRTAADDQERAQAERRLLDVVEASDGHTVEVVGTGRMLLVRHYGATGRTGPARGQLALMEGELHETVPGLFRGLLTGLDAWLDCLDGRWDRARAGVRAALGHLDGLAYLVSPQLIADQFLCAAWALAHPADTAGDGARLLGAYDAVERHPGGLGFQPFDDEREVRLSAERDLRAALGDRAYERAYEEGRGLALRDAAALI</sequence>
<gene>
    <name evidence="1" type="ORF">FF041_27660</name>
</gene>
<dbReference type="Proteomes" id="UP000419138">
    <property type="component" value="Unassembled WGS sequence"/>
</dbReference>
<organism evidence="1 2">
    <name type="scientific">Streptomyces jumonjinensis</name>
    <dbReference type="NCBI Taxonomy" id="1945"/>
    <lineage>
        <taxon>Bacteria</taxon>
        <taxon>Bacillati</taxon>
        <taxon>Actinomycetota</taxon>
        <taxon>Actinomycetes</taxon>
        <taxon>Kitasatosporales</taxon>
        <taxon>Streptomycetaceae</taxon>
        <taxon>Streptomyces</taxon>
    </lineage>
</organism>
<proteinExistence type="predicted"/>
<keyword evidence="2" id="KW-1185">Reference proteome</keyword>
<comment type="caution">
    <text evidence="1">The sequence shown here is derived from an EMBL/GenBank/DDBJ whole genome shotgun (WGS) entry which is preliminary data.</text>
</comment>
<dbReference type="EMBL" id="VCLA01000178">
    <property type="protein sequence ID" value="MQT03810.1"/>
    <property type="molecule type" value="Genomic_DNA"/>
</dbReference>